<dbReference type="GO" id="GO:0020037">
    <property type="term" value="F:heme binding"/>
    <property type="evidence" value="ECO:0007669"/>
    <property type="project" value="InterPro"/>
</dbReference>
<dbReference type="Gene3D" id="1.10.630.10">
    <property type="entry name" value="Cytochrome P450"/>
    <property type="match status" value="1"/>
</dbReference>
<dbReference type="EMBL" id="CP045810">
    <property type="protein sequence ID" value="QHN41145.1"/>
    <property type="molecule type" value="Genomic_DNA"/>
</dbReference>
<gene>
    <name evidence="9" type="ORF">GII30_20015</name>
</gene>
<evidence type="ECO:0000256" key="4">
    <source>
        <dbReference type="ARBA" id="ARBA00022723"/>
    </source>
</evidence>
<evidence type="ECO:0000256" key="6">
    <source>
        <dbReference type="ARBA" id="ARBA00023004"/>
    </source>
</evidence>
<evidence type="ECO:0000256" key="7">
    <source>
        <dbReference type="ARBA" id="ARBA00023033"/>
    </source>
</evidence>
<comment type="cofactor">
    <cofactor evidence="1">
        <name>heme</name>
        <dbReference type="ChEBI" id="CHEBI:30413"/>
    </cofactor>
</comment>
<protein>
    <submittedName>
        <fullName evidence="9">Cytochrome P450</fullName>
    </submittedName>
</protein>
<proteinExistence type="inferred from homology"/>
<reference evidence="9" key="1">
    <citation type="journal article" date="2021" name="Nat. Microbiol.">
        <title>Cocultivation of an ultrasmall environmental parasitic bacterium with lytic ability against bacteria associated with wastewater foams.</title>
        <authorList>
            <person name="Batinovic S."/>
            <person name="Rose J.J.A."/>
            <person name="Ratcliffe J."/>
            <person name="Seviour R.J."/>
            <person name="Petrovski S."/>
        </authorList>
    </citation>
    <scope>NUCLEOTIDE SEQUENCE</scope>
    <source>
        <strain evidence="9">CON44</strain>
    </source>
</reference>
<dbReference type="InterPro" id="IPR036396">
    <property type="entry name" value="Cyt_P450_sf"/>
</dbReference>
<dbReference type="PANTHER" id="PTHR46696:SF4">
    <property type="entry name" value="BIOTIN BIOSYNTHESIS CYTOCHROME P450"/>
    <property type="match status" value="1"/>
</dbReference>
<organism evidence="9">
    <name type="scientific">Gordonia amarae</name>
    <dbReference type="NCBI Taxonomy" id="36821"/>
    <lineage>
        <taxon>Bacteria</taxon>
        <taxon>Bacillati</taxon>
        <taxon>Actinomycetota</taxon>
        <taxon>Actinomycetes</taxon>
        <taxon>Mycobacteriales</taxon>
        <taxon>Gordoniaceae</taxon>
        <taxon>Gordonia</taxon>
    </lineage>
</organism>
<dbReference type="PANTHER" id="PTHR46696">
    <property type="entry name" value="P450, PUTATIVE (EUROFUNG)-RELATED"/>
    <property type="match status" value="1"/>
</dbReference>
<dbReference type="InterPro" id="IPR002397">
    <property type="entry name" value="Cyt_P450_B"/>
</dbReference>
<comment type="similarity">
    <text evidence="2 8">Belongs to the cytochrome P450 family.</text>
</comment>
<sequence>MRGWQEESVTQTTTAVEFDPFSMEFYNGAQDIYARLREEAPVYYNEQYDFYALSRHADVAPAYRDYETFSSAKGVDLSAVRTGEDAQFKSIITLDPPEHRYMRSLVSKVFTPRAIAGLRDMVSDRIEFFLNQNKGKEQFDLIQDFSALFPIDIVSRMLGVPEGDRTQVRLWTDELLYRDVGQVELDERGIKAVVAITRYYHELTKKRRAEPQDDMISKLIEARVERTDDQPPSLSNIEIAMFGSLLGGAGAETVAKLIGGAGVIFSEHQDQWQELYNDRGKIGDAVEELLRISSPNQYNVRYLTKEIELHGVTIPAGKPIFLLIGSANLDPEAWTDPDTFDINRNGREAPNLAFGYGLHSCLGAALARLESSIALDRMLDFMPRFEVDHANCTRVTMQNVAGWNNVPVRVLA</sequence>
<dbReference type="FunFam" id="1.10.630.10:FF:000018">
    <property type="entry name" value="Cytochrome P450 monooxygenase"/>
    <property type="match status" value="1"/>
</dbReference>
<keyword evidence="6 8" id="KW-0408">Iron</keyword>
<accession>A0A857KPB0</accession>
<dbReference type="InterPro" id="IPR017972">
    <property type="entry name" value="Cyt_P450_CS"/>
</dbReference>
<dbReference type="InterPro" id="IPR001128">
    <property type="entry name" value="Cyt_P450"/>
</dbReference>
<evidence type="ECO:0000256" key="8">
    <source>
        <dbReference type="RuleBase" id="RU000461"/>
    </source>
</evidence>
<keyword evidence="5 8" id="KW-0560">Oxidoreductase</keyword>
<evidence type="ECO:0000313" key="9">
    <source>
        <dbReference type="EMBL" id="QHN41145.1"/>
    </source>
</evidence>
<keyword evidence="3 8" id="KW-0349">Heme</keyword>
<evidence type="ECO:0000256" key="5">
    <source>
        <dbReference type="ARBA" id="ARBA00023002"/>
    </source>
</evidence>
<dbReference type="GO" id="GO:0036199">
    <property type="term" value="F:cholest-4-en-3-one 26-monooxygenase activity"/>
    <property type="evidence" value="ECO:0007669"/>
    <property type="project" value="TreeGrafter"/>
</dbReference>
<dbReference type="AlphaFoldDB" id="A0A857KPB0"/>
<dbReference type="PRINTS" id="PR00359">
    <property type="entry name" value="BP450"/>
</dbReference>
<evidence type="ECO:0000256" key="1">
    <source>
        <dbReference type="ARBA" id="ARBA00001971"/>
    </source>
</evidence>
<dbReference type="PROSITE" id="PS00086">
    <property type="entry name" value="CYTOCHROME_P450"/>
    <property type="match status" value="1"/>
</dbReference>
<dbReference type="GO" id="GO:0006707">
    <property type="term" value="P:cholesterol catabolic process"/>
    <property type="evidence" value="ECO:0007669"/>
    <property type="project" value="TreeGrafter"/>
</dbReference>
<evidence type="ECO:0000256" key="3">
    <source>
        <dbReference type="ARBA" id="ARBA00022617"/>
    </source>
</evidence>
<keyword evidence="4 8" id="KW-0479">Metal-binding</keyword>
<dbReference type="GO" id="GO:0005506">
    <property type="term" value="F:iron ion binding"/>
    <property type="evidence" value="ECO:0007669"/>
    <property type="project" value="InterPro"/>
</dbReference>
<evidence type="ECO:0000256" key="2">
    <source>
        <dbReference type="ARBA" id="ARBA00010617"/>
    </source>
</evidence>
<dbReference type="Pfam" id="PF00067">
    <property type="entry name" value="p450"/>
    <property type="match status" value="1"/>
</dbReference>
<dbReference type="GO" id="GO:0008395">
    <property type="term" value="F:steroid hydroxylase activity"/>
    <property type="evidence" value="ECO:0007669"/>
    <property type="project" value="TreeGrafter"/>
</dbReference>
<dbReference type="SUPFAM" id="SSF48264">
    <property type="entry name" value="Cytochrome P450"/>
    <property type="match status" value="1"/>
</dbReference>
<keyword evidence="7 8" id="KW-0503">Monooxygenase</keyword>
<name>A0A857KPB0_9ACTN</name>
<dbReference type="RefSeq" id="WP_005184596.1">
    <property type="nucleotide sequence ID" value="NZ_CP045804.1"/>
</dbReference>